<protein>
    <submittedName>
        <fullName evidence="2">Uncharacterized protein</fullName>
    </submittedName>
</protein>
<feature type="transmembrane region" description="Helical" evidence="1">
    <location>
        <begin position="30"/>
        <end position="57"/>
    </location>
</feature>
<evidence type="ECO:0000256" key="1">
    <source>
        <dbReference type="SAM" id="Phobius"/>
    </source>
</evidence>
<accession>A0AAV7D9M2</accession>
<keyword evidence="3" id="KW-1185">Reference proteome</keyword>
<dbReference type="AlphaFoldDB" id="A0AAV7D9M2"/>
<keyword evidence="1" id="KW-1133">Transmembrane helix</keyword>
<keyword evidence="1" id="KW-0472">Membrane</keyword>
<comment type="caution">
    <text evidence="2">The sequence shown here is derived from an EMBL/GenBank/DDBJ whole genome shotgun (WGS) entry which is preliminary data.</text>
</comment>
<dbReference type="Proteomes" id="UP000824782">
    <property type="component" value="Unassembled WGS sequence"/>
</dbReference>
<name>A0AAV7D9M2_ENGPU</name>
<organism evidence="2 3">
    <name type="scientific">Engystomops pustulosus</name>
    <name type="common">Tungara frog</name>
    <name type="synonym">Physalaemus pustulosus</name>
    <dbReference type="NCBI Taxonomy" id="76066"/>
    <lineage>
        <taxon>Eukaryota</taxon>
        <taxon>Metazoa</taxon>
        <taxon>Chordata</taxon>
        <taxon>Craniata</taxon>
        <taxon>Vertebrata</taxon>
        <taxon>Euteleostomi</taxon>
        <taxon>Amphibia</taxon>
        <taxon>Batrachia</taxon>
        <taxon>Anura</taxon>
        <taxon>Neobatrachia</taxon>
        <taxon>Hyloidea</taxon>
        <taxon>Leptodactylidae</taxon>
        <taxon>Leiuperinae</taxon>
        <taxon>Engystomops</taxon>
    </lineage>
</organism>
<feature type="transmembrane region" description="Helical" evidence="1">
    <location>
        <begin position="77"/>
        <end position="97"/>
    </location>
</feature>
<evidence type="ECO:0000313" key="2">
    <source>
        <dbReference type="EMBL" id="KAG8594160.1"/>
    </source>
</evidence>
<keyword evidence="1" id="KW-0812">Transmembrane</keyword>
<sequence>MSCKPGSIIEAKTFPGFPLSRKFFSPLKKVFCCAFSFIYIFIEFLASHHAILLSLVGSMARFLSFFSMSHLRDLSCILNFAFLSSILSLSIPLRYAFGVSQTKSRSVLPQLFSQNSVMSPKIPPLSFKRLSQWGFSLKEISPLPLPPAFNLKATGA</sequence>
<reference evidence="2" key="1">
    <citation type="thesis" date="2020" institute="ProQuest LLC" country="789 East Eisenhower Parkway, Ann Arbor, MI, USA">
        <title>Comparative Genomics and Chromosome Evolution.</title>
        <authorList>
            <person name="Mudd A.B."/>
        </authorList>
    </citation>
    <scope>NUCLEOTIDE SEQUENCE</scope>
    <source>
        <strain evidence="2">237g6f4</strain>
        <tissue evidence="2">Blood</tissue>
    </source>
</reference>
<gene>
    <name evidence="2" type="ORF">GDO81_001102</name>
</gene>
<dbReference type="EMBL" id="WNYA01000001">
    <property type="protein sequence ID" value="KAG8594160.1"/>
    <property type="molecule type" value="Genomic_DNA"/>
</dbReference>
<proteinExistence type="predicted"/>
<evidence type="ECO:0000313" key="3">
    <source>
        <dbReference type="Proteomes" id="UP000824782"/>
    </source>
</evidence>